<dbReference type="AlphaFoldDB" id="A0A2M4DM86"/>
<feature type="signal peptide" evidence="2">
    <location>
        <begin position="1"/>
        <end position="20"/>
    </location>
</feature>
<organism evidence="3">
    <name type="scientific">Anopheles darlingi</name>
    <name type="common">Mosquito</name>
    <dbReference type="NCBI Taxonomy" id="43151"/>
    <lineage>
        <taxon>Eukaryota</taxon>
        <taxon>Metazoa</taxon>
        <taxon>Ecdysozoa</taxon>
        <taxon>Arthropoda</taxon>
        <taxon>Hexapoda</taxon>
        <taxon>Insecta</taxon>
        <taxon>Pterygota</taxon>
        <taxon>Neoptera</taxon>
        <taxon>Endopterygota</taxon>
        <taxon>Diptera</taxon>
        <taxon>Nematocera</taxon>
        <taxon>Culicoidea</taxon>
        <taxon>Culicidae</taxon>
        <taxon>Anophelinae</taxon>
        <taxon>Anopheles</taxon>
    </lineage>
</organism>
<reference evidence="3" key="1">
    <citation type="submission" date="2018-01" db="EMBL/GenBank/DDBJ databases">
        <title>An insight into the sialome of Amazonian anophelines.</title>
        <authorList>
            <person name="Ribeiro J.M."/>
            <person name="Scarpassa V."/>
            <person name="Calvo E."/>
        </authorList>
    </citation>
    <scope>NUCLEOTIDE SEQUENCE</scope>
</reference>
<evidence type="ECO:0000256" key="2">
    <source>
        <dbReference type="SAM" id="SignalP"/>
    </source>
</evidence>
<evidence type="ECO:0000256" key="1">
    <source>
        <dbReference type="SAM" id="MobiDB-lite"/>
    </source>
</evidence>
<feature type="region of interest" description="Disordered" evidence="1">
    <location>
        <begin position="37"/>
        <end position="61"/>
    </location>
</feature>
<keyword evidence="2" id="KW-0732">Signal</keyword>
<dbReference type="EMBL" id="GGFL01014496">
    <property type="protein sequence ID" value="MBW78674.1"/>
    <property type="molecule type" value="Transcribed_RNA"/>
</dbReference>
<name>A0A2M4DM86_ANODA</name>
<protein>
    <submittedName>
        <fullName evidence="3">Putative secreted protein</fullName>
    </submittedName>
</protein>
<accession>A0A2M4DM86</accession>
<feature type="chain" id="PRO_5014979919" evidence="2">
    <location>
        <begin position="21"/>
        <end position="88"/>
    </location>
</feature>
<sequence>MDRALLLLPLVLSFHTIVSGFLSPRLHQRQWRKGILTPQQAAPGESLPGNYNDSNDRTEPTDTRKVWCVPYAWLDPGLLSSLLLSYAE</sequence>
<evidence type="ECO:0000313" key="3">
    <source>
        <dbReference type="EMBL" id="MBW78674.1"/>
    </source>
</evidence>
<proteinExistence type="predicted"/>